<gene>
    <name evidence="1" type="ORF">ACETRX_22910</name>
</gene>
<protein>
    <submittedName>
        <fullName evidence="1">Uncharacterized protein</fullName>
    </submittedName>
</protein>
<dbReference type="RefSeq" id="WP_394313119.1">
    <property type="nucleotide sequence ID" value="NZ_JBHGPK010000011.1"/>
</dbReference>
<reference evidence="1 2" key="1">
    <citation type="submission" date="2024-09" db="EMBL/GenBank/DDBJ databases">
        <title>Description of Labrys sedimenti sp. nov., isolated from a diclofenac-degrading enrichment culture, and genome-based reclassification of Labrys portucalensis as a later heterotypic synonym of Labrys neptuniae.</title>
        <authorList>
            <person name="Tancsics A."/>
            <person name="Csepanyi A."/>
        </authorList>
    </citation>
    <scope>NUCLEOTIDE SEQUENCE [LARGE SCALE GENOMIC DNA]</scope>
    <source>
        <strain evidence="1 2">LMG 23412</strain>
    </source>
</reference>
<dbReference type="Proteomes" id="UP001595190">
    <property type="component" value="Unassembled WGS sequence"/>
</dbReference>
<dbReference type="EMBL" id="JBHGPK010000011">
    <property type="protein sequence ID" value="MFC2252505.1"/>
    <property type="molecule type" value="Genomic_DNA"/>
</dbReference>
<accession>A0ABV6ZJZ0</accession>
<organism evidence="1 2">
    <name type="scientific">Labrys neptuniae</name>
    <dbReference type="NCBI Taxonomy" id="376174"/>
    <lineage>
        <taxon>Bacteria</taxon>
        <taxon>Pseudomonadati</taxon>
        <taxon>Pseudomonadota</taxon>
        <taxon>Alphaproteobacteria</taxon>
        <taxon>Hyphomicrobiales</taxon>
        <taxon>Xanthobacteraceae</taxon>
        <taxon>Labrys</taxon>
    </lineage>
</organism>
<comment type="caution">
    <text evidence="1">The sequence shown here is derived from an EMBL/GenBank/DDBJ whole genome shotgun (WGS) entry which is preliminary data.</text>
</comment>
<evidence type="ECO:0000313" key="2">
    <source>
        <dbReference type="Proteomes" id="UP001595190"/>
    </source>
</evidence>
<sequence>MIKPDHNTFALPNGSQLTSESWEAYTELYSPNRTVAKVILLRQMAEDAIEQLVALLDAIDGDCDLEDDTEDEAVDDVGCDPDTDREPNLGWTINGCMCSSYQGTDVEIDLQLIERLPVTRRVGRLAAA</sequence>
<name>A0ABV6ZJZ0_9HYPH</name>
<proteinExistence type="predicted"/>
<evidence type="ECO:0000313" key="1">
    <source>
        <dbReference type="EMBL" id="MFC2252505.1"/>
    </source>
</evidence>